<evidence type="ECO:0000313" key="2">
    <source>
        <dbReference type="WBParaSite" id="RSKR_0000888600.1"/>
    </source>
</evidence>
<organism evidence="1 2">
    <name type="scientific">Rhabditophanes sp. KR3021</name>
    <dbReference type="NCBI Taxonomy" id="114890"/>
    <lineage>
        <taxon>Eukaryota</taxon>
        <taxon>Metazoa</taxon>
        <taxon>Ecdysozoa</taxon>
        <taxon>Nematoda</taxon>
        <taxon>Chromadorea</taxon>
        <taxon>Rhabditida</taxon>
        <taxon>Tylenchina</taxon>
        <taxon>Panagrolaimomorpha</taxon>
        <taxon>Strongyloidoidea</taxon>
        <taxon>Alloionematidae</taxon>
        <taxon>Rhabditophanes</taxon>
    </lineage>
</organism>
<proteinExistence type="predicted"/>
<reference evidence="2" key="1">
    <citation type="submission" date="2016-11" db="UniProtKB">
        <authorList>
            <consortium name="WormBaseParasite"/>
        </authorList>
    </citation>
    <scope>IDENTIFICATION</scope>
    <source>
        <strain evidence="2">KR3021</strain>
    </source>
</reference>
<name>A0AC35U875_9BILA</name>
<evidence type="ECO:0000313" key="1">
    <source>
        <dbReference type="Proteomes" id="UP000095286"/>
    </source>
</evidence>
<dbReference type="Proteomes" id="UP000095286">
    <property type="component" value="Unplaced"/>
</dbReference>
<sequence>MSNLKVGDRVETDKGKGVIAYRGTVHMSKDDSDFCGIILDDSTNGKNNGTVEGTFYFNCPEKHGIFMKVSQVRKEGEKRIGSSRMSVASSARASKAPSVRNSVRSSPTATPRLSPSPSTGNLANVTGLRKPSVGGAIPKSPRSGSTPPVKSTNDSLQSSVQSVESFEMVKEETAAEVKKATTTPDIPKKFDPTPKKEEVPISPTYVMPMSLEDASELSLLRDKNEELEDKVKVLKEKNSDKRHELQRQQNTINLLEENKKQILDKNMLLKRENETLKQSLSEQLQLNETIEIPDVTELKSIIEMLTVDKEIAEENCELKIKELESLQLSLHDKESELKLLKTEMAKGDTGGGNSVQYAAAISQNKMLSDALMKLRDRVAQANLIEVENKQVIEKLQEDKDDLEILTDKQMMDIDEMRRIINDYSEQIDAAAGAEKVIDTLTEKNLAFEDQINAMQDQLGELEELNDMNEALLTNSKEEIDEYRKKLDFKFSEISALKRGLKLREEEMDQFEITIQQFRSKIADLHAEIQNKEDEVLIAHEKLEAKEANDGALPIGINRAFAEIVEFELAKINADFAKMANNFLTVFLPDNFTRAGGDNDALLLTVALPRIAAKADVLSGLLHQKYPPVPGGMRREHITKSHRGEQWASIAHIACILAHIKVVTKKFEGTLLSCSVDKLASICHLQTEFAHHEKTLDNYFELLKVGRFDENTNIEPLNQVLQYFSHTFEVNMSMEAYDNKEMVKNVIYQLEKGFLWLYINGQRILFYLEEGYPQENESIVAFNKLIEGISECEKLLLRTKNHIPKEDKHIMVNGEFMDKMFNAIGLLEKIGRIFGNSCKGLTSMLMSLNQVDGLKINQLMDCIHTAVEKNSSPIQREETISKINSYVDSMRGSFEYISSAMEQDKLVVLKSEGKAQSALMERAQSRKKDFLELESLRWQVAQKDENIIELKKRMKERKDDLQNAELRLKTQLKNSEGGIGSDRRVEKIKSELAAEIAKHREREDDLANQIDEMKEKLSKLQLEKMDLDSEIEMKSNEMTNPQHGDSKDLDKSLHVQIQLLNEKYEKLRGNYNVSLHKNCVLEAVESRRLLGEMKPLVAPNMVAGIYSLESKKVGKDETTIHELAAESNKLNSQAILLKLEGIRPKNKALHEYNVNQFNANVKSLELRFLTIWNKIYPGTELPNYFKRPSVEVDSNKENNIQNLLDKWTK</sequence>
<dbReference type="WBParaSite" id="RSKR_0000888600.1">
    <property type="protein sequence ID" value="RSKR_0000888600.1"/>
    <property type="gene ID" value="RSKR_0000888600"/>
</dbReference>
<protein>
    <submittedName>
        <fullName evidence="2">Dynactin subunit 1</fullName>
    </submittedName>
</protein>
<accession>A0AC35U875</accession>